<dbReference type="InterPro" id="IPR005158">
    <property type="entry name" value="BTAD"/>
</dbReference>
<dbReference type="Proteomes" id="UP000243799">
    <property type="component" value="Unassembled WGS sequence"/>
</dbReference>
<dbReference type="InterPro" id="IPR016032">
    <property type="entry name" value="Sig_transdc_resp-reg_C-effctor"/>
</dbReference>
<dbReference type="SMART" id="SM00862">
    <property type="entry name" value="Trans_reg_C"/>
    <property type="match status" value="1"/>
</dbReference>
<dbReference type="Pfam" id="PF03704">
    <property type="entry name" value="BTAD"/>
    <property type="match status" value="1"/>
</dbReference>
<dbReference type="Gene3D" id="3.40.50.300">
    <property type="entry name" value="P-loop containing nucleotide triphosphate hydrolases"/>
    <property type="match status" value="1"/>
</dbReference>
<dbReference type="GO" id="GO:0003677">
    <property type="term" value="F:DNA binding"/>
    <property type="evidence" value="ECO:0007669"/>
    <property type="project" value="UniProtKB-UniRule"/>
</dbReference>
<dbReference type="SMART" id="SM00382">
    <property type="entry name" value="AAA"/>
    <property type="match status" value="1"/>
</dbReference>
<dbReference type="Gene3D" id="1.25.40.10">
    <property type="entry name" value="Tetratricopeptide repeat domain"/>
    <property type="match status" value="1"/>
</dbReference>
<dbReference type="InterPro" id="IPR003593">
    <property type="entry name" value="AAA+_ATPase"/>
</dbReference>
<dbReference type="PANTHER" id="PTHR35807">
    <property type="entry name" value="TRANSCRIPTIONAL REGULATOR REDD-RELATED"/>
    <property type="match status" value="1"/>
</dbReference>
<dbReference type="GO" id="GO:0006355">
    <property type="term" value="P:regulation of DNA-templated transcription"/>
    <property type="evidence" value="ECO:0007669"/>
    <property type="project" value="InterPro"/>
</dbReference>
<dbReference type="PRINTS" id="PR00364">
    <property type="entry name" value="DISEASERSIST"/>
</dbReference>
<dbReference type="Gene3D" id="1.10.10.10">
    <property type="entry name" value="Winged helix-like DNA-binding domain superfamily/Winged helix DNA-binding domain"/>
    <property type="match status" value="1"/>
</dbReference>
<proteinExistence type="inferred from homology"/>
<sequence>MTRASVALLGDLEVRVDGQIVPINRQRLRALVNALATRAGRVVTFERLADEIWGEQVPERPRSGLHTLINQLRNLIGADLILTKPGGYLLDLPPDAVDLLRFERLLAAVPCPDLLETRTVLAEALELWRDDTLAPPHLVEHYLAALEQRVDIDLTLGKHSELIAELQQLITSYPLREPLWARLITALYKSERHAEALDTYQRVRSLLSDTLGTDPSPALRELYLRVLAAVDVLPPMPTTGPAVPRQLPPDNSRFTGRSADLALLDKAFQEVATGRSPALIAVHGPGGAGKTTLALRWAHQVSVRFPDGQLYLDMRGYGSDEPLDPASALDILLRAFGVPASQIPSTTAERTALWRTCLYGRQVLLLIDNVRDAGQVRPLLPGVGSVVLVTSRNELRGLAVNNCAWRLNLGELSPHEATSLASEVIGVERCSENSAAVLDLIRLSGRLPLALVTAAEQVTRYPDTPIADLVAEFRSGSGRLDLLGETDDVSLDPRLIFSWSYQALDPVVSQAFRLLGLHPAAEFTVPAASVLLRSSTAGTRRVLDSLVSAHLLEHNQRGKYRFYDLLQAYAVERALEEDSTRKRDAAMRRILDWYLHTLVRARATAFVSSTVEVAPAEDESVQPLDFVNADVATEWYVQQRATLVAVVEYADDNGFNRHGWQLAFLLRDFQEVEQHVDEGTRAAEVAMRCAQRSGDQEALRYATHLIGVA</sequence>
<dbReference type="CDD" id="cd15831">
    <property type="entry name" value="BTAD"/>
    <property type="match status" value="1"/>
</dbReference>
<dbReference type="InterPro" id="IPR001867">
    <property type="entry name" value="OmpR/PhoB-type_DNA-bd"/>
</dbReference>
<keyword evidence="8" id="KW-1185">Reference proteome</keyword>
<dbReference type="PANTHER" id="PTHR35807:SF1">
    <property type="entry name" value="TRANSCRIPTIONAL REGULATOR REDD"/>
    <property type="match status" value="1"/>
</dbReference>
<evidence type="ECO:0000313" key="8">
    <source>
        <dbReference type="Proteomes" id="UP000243799"/>
    </source>
</evidence>
<keyword evidence="2" id="KW-0805">Transcription regulation</keyword>
<evidence type="ECO:0000313" key="7">
    <source>
        <dbReference type="EMBL" id="SFB22263.1"/>
    </source>
</evidence>
<evidence type="ECO:0000256" key="1">
    <source>
        <dbReference type="ARBA" id="ARBA00005820"/>
    </source>
</evidence>
<dbReference type="PROSITE" id="PS51755">
    <property type="entry name" value="OMPR_PHOB"/>
    <property type="match status" value="1"/>
</dbReference>
<name>A0A1I0ZDH0_9PSEU</name>
<dbReference type="SUPFAM" id="SSF52540">
    <property type="entry name" value="P-loop containing nucleoside triphosphate hydrolases"/>
    <property type="match status" value="1"/>
</dbReference>
<evidence type="ECO:0000256" key="5">
    <source>
        <dbReference type="PROSITE-ProRule" id="PRU01091"/>
    </source>
</evidence>
<dbReference type="InterPro" id="IPR011990">
    <property type="entry name" value="TPR-like_helical_dom_sf"/>
</dbReference>
<gene>
    <name evidence="7" type="ORF">SAMN05216266_106232</name>
</gene>
<feature type="domain" description="OmpR/PhoB-type" evidence="6">
    <location>
        <begin position="1"/>
        <end position="92"/>
    </location>
</feature>
<dbReference type="STRING" id="490629.SAMN05216266_106232"/>
<keyword evidence="4" id="KW-0804">Transcription</keyword>
<dbReference type="EMBL" id="FOKG01000006">
    <property type="protein sequence ID" value="SFB22263.1"/>
    <property type="molecule type" value="Genomic_DNA"/>
</dbReference>
<dbReference type="RefSeq" id="WP_281245693.1">
    <property type="nucleotide sequence ID" value="NZ_FOKG01000006.1"/>
</dbReference>
<evidence type="ECO:0000256" key="3">
    <source>
        <dbReference type="ARBA" id="ARBA00023125"/>
    </source>
</evidence>
<protein>
    <submittedName>
        <fullName evidence="7">DNA-binding transcriptional activator of the SARP family</fullName>
    </submittedName>
</protein>
<comment type="similarity">
    <text evidence="1">Belongs to the AfsR/DnrI/RedD regulatory family.</text>
</comment>
<keyword evidence="3 5" id="KW-0238">DNA-binding</keyword>
<feature type="DNA-binding region" description="OmpR/PhoB-type" evidence="5">
    <location>
        <begin position="1"/>
        <end position="92"/>
    </location>
</feature>
<dbReference type="SMART" id="SM01043">
    <property type="entry name" value="BTAD"/>
    <property type="match status" value="1"/>
</dbReference>
<dbReference type="InterPro" id="IPR027417">
    <property type="entry name" value="P-loop_NTPase"/>
</dbReference>
<dbReference type="GO" id="GO:0000160">
    <property type="term" value="P:phosphorelay signal transduction system"/>
    <property type="evidence" value="ECO:0007669"/>
    <property type="project" value="InterPro"/>
</dbReference>
<dbReference type="SUPFAM" id="SSF48452">
    <property type="entry name" value="TPR-like"/>
    <property type="match status" value="1"/>
</dbReference>
<dbReference type="InterPro" id="IPR036388">
    <property type="entry name" value="WH-like_DNA-bd_sf"/>
</dbReference>
<evidence type="ECO:0000256" key="2">
    <source>
        <dbReference type="ARBA" id="ARBA00023015"/>
    </source>
</evidence>
<evidence type="ECO:0000259" key="6">
    <source>
        <dbReference type="PROSITE" id="PS51755"/>
    </source>
</evidence>
<accession>A0A1I0ZDH0</accession>
<evidence type="ECO:0000256" key="4">
    <source>
        <dbReference type="ARBA" id="ARBA00023163"/>
    </source>
</evidence>
<reference evidence="8" key="1">
    <citation type="submission" date="2016-10" db="EMBL/GenBank/DDBJ databases">
        <authorList>
            <person name="Varghese N."/>
            <person name="Submissions S."/>
        </authorList>
    </citation>
    <scope>NUCLEOTIDE SEQUENCE [LARGE SCALE GENOMIC DNA]</scope>
    <source>
        <strain evidence="8">CGMCC 4.3568</strain>
    </source>
</reference>
<dbReference type="InterPro" id="IPR051677">
    <property type="entry name" value="AfsR-DnrI-RedD_regulator"/>
</dbReference>
<dbReference type="Pfam" id="PF00486">
    <property type="entry name" value="Trans_reg_C"/>
    <property type="match status" value="1"/>
</dbReference>
<dbReference type="SUPFAM" id="SSF46894">
    <property type="entry name" value="C-terminal effector domain of the bipartite response regulators"/>
    <property type="match status" value="1"/>
</dbReference>
<organism evidence="7 8">
    <name type="scientific">Amycolatopsis marina</name>
    <dbReference type="NCBI Taxonomy" id="490629"/>
    <lineage>
        <taxon>Bacteria</taxon>
        <taxon>Bacillati</taxon>
        <taxon>Actinomycetota</taxon>
        <taxon>Actinomycetes</taxon>
        <taxon>Pseudonocardiales</taxon>
        <taxon>Pseudonocardiaceae</taxon>
        <taxon>Amycolatopsis</taxon>
    </lineage>
</organism>
<dbReference type="AlphaFoldDB" id="A0A1I0ZDH0"/>